<evidence type="ECO:0000313" key="2">
    <source>
        <dbReference type="EMBL" id="MDH5832830.1"/>
    </source>
</evidence>
<keyword evidence="2" id="KW-0378">Hydrolase</keyword>
<keyword evidence="3" id="KW-1185">Reference proteome</keyword>
<evidence type="ECO:0000259" key="1">
    <source>
        <dbReference type="Pfam" id="PF12146"/>
    </source>
</evidence>
<dbReference type="SUPFAM" id="SSF53474">
    <property type="entry name" value="alpha/beta-Hydrolases"/>
    <property type="match status" value="1"/>
</dbReference>
<dbReference type="InterPro" id="IPR050266">
    <property type="entry name" value="AB_hydrolase_sf"/>
</dbReference>
<gene>
    <name evidence="2" type="ORF">QFW81_02630</name>
</gene>
<dbReference type="RefSeq" id="WP_280577006.1">
    <property type="nucleotide sequence ID" value="NZ_JARXRO010000009.1"/>
</dbReference>
<dbReference type="Pfam" id="PF12146">
    <property type="entry name" value="Hydrolase_4"/>
    <property type="match status" value="1"/>
</dbReference>
<dbReference type="InterPro" id="IPR029058">
    <property type="entry name" value="AB_hydrolase_fold"/>
</dbReference>
<dbReference type="Proteomes" id="UP001156873">
    <property type="component" value="Unassembled WGS sequence"/>
</dbReference>
<evidence type="ECO:0000313" key="3">
    <source>
        <dbReference type="Proteomes" id="UP001156873"/>
    </source>
</evidence>
<dbReference type="EMBL" id="JARXRO010000009">
    <property type="protein sequence ID" value="MDH5832830.1"/>
    <property type="molecule type" value="Genomic_DNA"/>
</dbReference>
<accession>A0ABT6JQP6</accession>
<dbReference type="PANTHER" id="PTHR43798:SF33">
    <property type="entry name" value="HYDROLASE, PUTATIVE (AFU_ORTHOLOGUE AFUA_2G14860)-RELATED"/>
    <property type="match status" value="1"/>
</dbReference>
<proteinExistence type="predicted"/>
<dbReference type="PANTHER" id="PTHR43798">
    <property type="entry name" value="MONOACYLGLYCEROL LIPASE"/>
    <property type="match status" value="1"/>
</dbReference>
<protein>
    <submittedName>
        <fullName evidence="2">Alpha/beta fold hydrolase</fullName>
    </submittedName>
</protein>
<comment type="caution">
    <text evidence="2">The sequence shown here is derived from an EMBL/GenBank/DDBJ whole genome shotgun (WGS) entry which is preliminary data.</text>
</comment>
<dbReference type="InterPro" id="IPR022742">
    <property type="entry name" value="Hydrolase_4"/>
</dbReference>
<organism evidence="2 3">
    <name type="scientific">Luteimonas kalidii</name>
    <dbReference type="NCBI Taxonomy" id="3042025"/>
    <lineage>
        <taxon>Bacteria</taxon>
        <taxon>Pseudomonadati</taxon>
        <taxon>Pseudomonadota</taxon>
        <taxon>Gammaproteobacteria</taxon>
        <taxon>Lysobacterales</taxon>
        <taxon>Lysobacteraceae</taxon>
        <taxon>Luteimonas</taxon>
    </lineage>
</organism>
<dbReference type="GO" id="GO:0016787">
    <property type="term" value="F:hydrolase activity"/>
    <property type="evidence" value="ECO:0007669"/>
    <property type="project" value="UniProtKB-KW"/>
</dbReference>
<dbReference type="Gene3D" id="3.40.50.1820">
    <property type="entry name" value="alpha/beta hydrolase"/>
    <property type="match status" value="1"/>
</dbReference>
<reference evidence="2 3" key="1">
    <citation type="submission" date="2023-04" db="EMBL/GenBank/DDBJ databases">
        <title>Luteimonas sp. M1R5S59.</title>
        <authorList>
            <person name="Sun J.-Q."/>
        </authorList>
    </citation>
    <scope>NUCLEOTIDE SEQUENCE [LARGE SCALE GENOMIC DNA]</scope>
    <source>
        <strain evidence="2 3">M1R5S59</strain>
    </source>
</reference>
<name>A0ABT6JQP6_9GAMM</name>
<feature type="domain" description="Serine aminopeptidase S33" evidence="1">
    <location>
        <begin position="87"/>
        <end position="222"/>
    </location>
</feature>
<sequence>MTSHRARSVQASVHAGIRWRLLRSGFAVGSWLLPTATVRRAHRLFDTPAASSRTRAQAHAPPPGLRFLPWQGERLALYRWGDPDREPTVLLVHGWSSFGQRFMSWLPALRAAGYAVVAFDHRGHGRSSGRRNDLAGFVDAVSAVERHLAGTGVRHDDARPALAAVIGHSLGAAAVALALSRGLRAQRVVLVAPPADLRAAKQRFARLIGLSGRLVQPLLQQFHDRTGIDPLGLQPHRYAPALSTPALVIHDCTDEEVPWGEGEQYARCWPGARLLSTQGLGHRRILDAPQVIEAAVRFVDGGVVGDRVVSTPNLPVGLV</sequence>